<evidence type="ECO:0000313" key="3">
    <source>
        <dbReference type="EMBL" id="BAS28846.1"/>
    </source>
</evidence>
<reference evidence="4" key="1">
    <citation type="submission" date="2015-07" db="EMBL/GenBank/DDBJ databases">
        <title>Complete genome sequence and phylogenetic analysis of Limnochorda pilosa.</title>
        <authorList>
            <person name="Watanabe M."/>
            <person name="Kojima H."/>
            <person name="Fukui M."/>
        </authorList>
    </citation>
    <scope>NUCLEOTIDE SEQUENCE [LARGE SCALE GENOMIC DNA]</scope>
    <source>
        <strain evidence="4">HC45</strain>
    </source>
</reference>
<evidence type="ECO:0000313" key="4">
    <source>
        <dbReference type="Proteomes" id="UP000065807"/>
    </source>
</evidence>
<dbReference type="PANTHER" id="PTHR42879">
    <property type="entry name" value="3-OXOACYL-(ACYL-CARRIER-PROTEIN) REDUCTASE"/>
    <property type="match status" value="1"/>
</dbReference>
<dbReference type="PATRIC" id="fig|1555112.3.peg.3064"/>
<evidence type="ECO:0000256" key="1">
    <source>
        <dbReference type="ARBA" id="ARBA00006484"/>
    </source>
</evidence>
<dbReference type="InterPro" id="IPR002347">
    <property type="entry name" value="SDR_fam"/>
</dbReference>
<dbReference type="AlphaFoldDB" id="A0A0K2SP16"/>
<evidence type="ECO:0000256" key="2">
    <source>
        <dbReference type="ARBA" id="ARBA00023002"/>
    </source>
</evidence>
<accession>A0A0K2SP16</accession>
<dbReference type="EMBL" id="AP014924">
    <property type="protein sequence ID" value="BAS28846.1"/>
    <property type="molecule type" value="Genomic_DNA"/>
</dbReference>
<organism evidence="3 4">
    <name type="scientific">Limnochorda pilosa</name>
    <dbReference type="NCBI Taxonomy" id="1555112"/>
    <lineage>
        <taxon>Bacteria</taxon>
        <taxon>Bacillati</taxon>
        <taxon>Bacillota</taxon>
        <taxon>Limnochordia</taxon>
        <taxon>Limnochordales</taxon>
        <taxon>Limnochordaceae</taxon>
        <taxon>Limnochorda</taxon>
    </lineage>
</organism>
<dbReference type="GO" id="GO:0008206">
    <property type="term" value="P:bile acid metabolic process"/>
    <property type="evidence" value="ECO:0007669"/>
    <property type="project" value="UniProtKB-ARBA"/>
</dbReference>
<dbReference type="STRING" id="1555112.LIP_3017"/>
<dbReference type="PANTHER" id="PTHR42879:SF6">
    <property type="entry name" value="NADPH-DEPENDENT REDUCTASE BACG"/>
    <property type="match status" value="1"/>
</dbReference>
<dbReference type="GO" id="GO:0016491">
    <property type="term" value="F:oxidoreductase activity"/>
    <property type="evidence" value="ECO:0007669"/>
    <property type="project" value="UniProtKB-KW"/>
</dbReference>
<dbReference type="RefSeq" id="WP_068139793.1">
    <property type="nucleotide sequence ID" value="NZ_AP014924.1"/>
</dbReference>
<dbReference type="InterPro" id="IPR050259">
    <property type="entry name" value="SDR"/>
</dbReference>
<dbReference type="KEGG" id="lpil:LIP_3017"/>
<dbReference type="OrthoDB" id="9803333at2"/>
<comment type="similarity">
    <text evidence="1">Belongs to the short-chain dehydrogenases/reductases (SDR) family.</text>
</comment>
<dbReference type="PRINTS" id="PR00081">
    <property type="entry name" value="GDHRDH"/>
</dbReference>
<dbReference type="FunFam" id="3.40.50.720:FF:000084">
    <property type="entry name" value="Short-chain dehydrogenase reductase"/>
    <property type="match status" value="1"/>
</dbReference>
<sequence length="261" mass="27900">MDLKLQGRRGVVLASSRGLGRAIAHELAREGATLALASRDEARIAQVAEVIAAETGRRPFHRAVDVTQKEGLEAFIQESAEAMGGLELLVCNAGGPPAGRFEQLGDDAWQLAFDLNLMSVVRSIRAARPYLERNGGSIVIIVSSSVKQPIPGLLLSNAFRPAIVGLAKTLSQELAPRVRINCIAPGRLDTERVRELDEIKARQVGSTLDEVRRQWEAGIPLGRYGDPAELARLAAFLLSDAASYVTGQTLVVDGGMGTTLA</sequence>
<dbReference type="Proteomes" id="UP000065807">
    <property type="component" value="Chromosome"/>
</dbReference>
<dbReference type="SUPFAM" id="SSF51735">
    <property type="entry name" value="NAD(P)-binding Rossmann-fold domains"/>
    <property type="match status" value="1"/>
</dbReference>
<keyword evidence="4" id="KW-1185">Reference proteome</keyword>
<dbReference type="InterPro" id="IPR036291">
    <property type="entry name" value="NAD(P)-bd_dom_sf"/>
</dbReference>
<dbReference type="Pfam" id="PF13561">
    <property type="entry name" value="adh_short_C2"/>
    <property type="match status" value="1"/>
</dbReference>
<reference evidence="4" key="2">
    <citation type="journal article" date="2016" name="Int. J. Syst. Evol. Microbiol.">
        <title>Complete genome sequence and cell structure of Limnochorda pilosa, a Gram-negative spore-former within the phylum Firmicutes.</title>
        <authorList>
            <person name="Watanabe M."/>
            <person name="Kojima H."/>
            <person name="Fukui M."/>
        </authorList>
    </citation>
    <scope>NUCLEOTIDE SEQUENCE [LARGE SCALE GENOMIC DNA]</scope>
    <source>
        <strain evidence="4">HC45</strain>
    </source>
</reference>
<dbReference type="Gene3D" id="3.40.50.720">
    <property type="entry name" value="NAD(P)-binding Rossmann-like Domain"/>
    <property type="match status" value="1"/>
</dbReference>
<gene>
    <name evidence="3" type="ORF">LIP_3017</name>
</gene>
<proteinExistence type="inferred from homology"/>
<keyword evidence="2" id="KW-0560">Oxidoreductase</keyword>
<name>A0A0K2SP16_LIMPI</name>
<protein>
    <submittedName>
        <fullName evidence="3">3-oxoacyl-ACP reductase</fullName>
    </submittedName>
</protein>